<evidence type="ECO:0000256" key="1">
    <source>
        <dbReference type="ARBA" id="ARBA00023015"/>
    </source>
</evidence>
<keyword evidence="3" id="KW-0804">Transcription</keyword>
<dbReference type="AlphaFoldDB" id="A0A4P6ENA7"/>
<keyword evidence="6" id="KW-1185">Reference proteome</keyword>
<dbReference type="EMBL" id="CP035494">
    <property type="protein sequence ID" value="QAY61767.1"/>
    <property type="molecule type" value="Genomic_DNA"/>
</dbReference>
<dbReference type="SUPFAM" id="SSF46785">
    <property type="entry name" value="Winged helix' DNA-binding domain"/>
    <property type="match status" value="1"/>
</dbReference>
<evidence type="ECO:0000259" key="4">
    <source>
        <dbReference type="PROSITE" id="PS50949"/>
    </source>
</evidence>
<accession>A0A4P6ENA7</accession>
<evidence type="ECO:0000256" key="2">
    <source>
        <dbReference type="ARBA" id="ARBA00023125"/>
    </source>
</evidence>
<dbReference type="PROSITE" id="PS50949">
    <property type="entry name" value="HTH_GNTR"/>
    <property type="match status" value="1"/>
</dbReference>
<dbReference type="InterPro" id="IPR011711">
    <property type="entry name" value="GntR_C"/>
</dbReference>
<proteinExistence type="predicted"/>
<dbReference type="GO" id="GO:0003677">
    <property type="term" value="F:DNA binding"/>
    <property type="evidence" value="ECO:0007669"/>
    <property type="project" value="UniProtKB-KW"/>
</dbReference>
<evidence type="ECO:0000313" key="5">
    <source>
        <dbReference type="EMBL" id="QAY61767.1"/>
    </source>
</evidence>
<dbReference type="InterPro" id="IPR036390">
    <property type="entry name" value="WH_DNA-bd_sf"/>
</dbReference>
<evidence type="ECO:0000256" key="3">
    <source>
        <dbReference type="ARBA" id="ARBA00023163"/>
    </source>
</evidence>
<dbReference type="Gene3D" id="1.20.120.530">
    <property type="entry name" value="GntR ligand-binding domain-like"/>
    <property type="match status" value="1"/>
</dbReference>
<dbReference type="Gene3D" id="1.10.10.10">
    <property type="entry name" value="Winged helix-like DNA-binding domain superfamily/Winged helix DNA-binding domain"/>
    <property type="match status" value="1"/>
</dbReference>
<organism evidence="5 6">
    <name type="scientific">Microbacterium protaetiae</name>
    <dbReference type="NCBI Taxonomy" id="2509458"/>
    <lineage>
        <taxon>Bacteria</taxon>
        <taxon>Bacillati</taxon>
        <taxon>Actinomycetota</taxon>
        <taxon>Actinomycetes</taxon>
        <taxon>Micrococcales</taxon>
        <taxon>Microbacteriaceae</taxon>
        <taxon>Microbacterium</taxon>
    </lineage>
</organism>
<dbReference type="Proteomes" id="UP000293995">
    <property type="component" value="Chromosome"/>
</dbReference>
<dbReference type="Pfam" id="PF07729">
    <property type="entry name" value="FCD"/>
    <property type="match status" value="1"/>
</dbReference>
<name>A0A4P6ENA7_9MICO</name>
<sequence length="201" mass="22637">MDGTFGPGRRLVIDQLGREFNISSVPWRESLRRLEAEGWVEIIPNVGAMVKTFDTDAWKHTMLLLARLEGFATSLSAQNLTSDDIAHARTLNTEMGDALANFDTGRFGQLNREFHELLCSRCEDARLNDMVISEWARAEVIRRSAFWYAPGRALASITEHESLIDLIEGGADAEMIETAARRHEIKTVDAVLKYDAERDGR</sequence>
<dbReference type="GO" id="GO:0003700">
    <property type="term" value="F:DNA-binding transcription factor activity"/>
    <property type="evidence" value="ECO:0007669"/>
    <property type="project" value="InterPro"/>
</dbReference>
<dbReference type="SMART" id="SM00895">
    <property type="entry name" value="FCD"/>
    <property type="match status" value="1"/>
</dbReference>
<keyword evidence="1" id="KW-0805">Transcription regulation</keyword>
<dbReference type="KEGG" id="mprt:ET475_07440"/>
<dbReference type="OrthoDB" id="4084810at2"/>
<feature type="domain" description="HTH gntR-type" evidence="4">
    <location>
        <begin position="1"/>
        <end position="53"/>
    </location>
</feature>
<dbReference type="InterPro" id="IPR000524">
    <property type="entry name" value="Tscrpt_reg_HTH_GntR"/>
</dbReference>
<protein>
    <submittedName>
        <fullName evidence="5">GntR family transcriptional regulator</fullName>
    </submittedName>
</protein>
<gene>
    <name evidence="5" type="ORF">ET475_07440</name>
</gene>
<dbReference type="PANTHER" id="PTHR43537:SF24">
    <property type="entry name" value="GLUCONATE OPERON TRANSCRIPTIONAL REPRESSOR"/>
    <property type="match status" value="1"/>
</dbReference>
<dbReference type="Pfam" id="PF00392">
    <property type="entry name" value="GntR"/>
    <property type="match status" value="1"/>
</dbReference>
<reference evidence="5 6" key="1">
    <citation type="submission" date="2019-01" db="EMBL/GenBank/DDBJ databases">
        <title>Genome sequencing of strain DFW100M-13.</title>
        <authorList>
            <person name="Heo J."/>
            <person name="Kim S.-J."/>
            <person name="Kim J.-S."/>
            <person name="Hong S.-B."/>
            <person name="Kwon S.-W."/>
        </authorList>
    </citation>
    <scope>NUCLEOTIDE SEQUENCE [LARGE SCALE GENOMIC DNA]</scope>
    <source>
        <strain evidence="5 6">DFW100M-13</strain>
    </source>
</reference>
<dbReference type="InterPro" id="IPR036388">
    <property type="entry name" value="WH-like_DNA-bd_sf"/>
</dbReference>
<keyword evidence="2" id="KW-0238">DNA-binding</keyword>
<dbReference type="InterPro" id="IPR008920">
    <property type="entry name" value="TF_FadR/GntR_C"/>
</dbReference>
<dbReference type="SUPFAM" id="SSF48008">
    <property type="entry name" value="GntR ligand-binding domain-like"/>
    <property type="match status" value="1"/>
</dbReference>
<evidence type="ECO:0000313" key="6">
    <source>
        <dbReference type="Proteomes" id="UP000293995"/>
    </source>
</evidence>
<dbReference type="PANTHER" id="PTHR43537">
    <property type="entry name" value="TRANSCRIPTIONAL REGULATOR, GNTR FAMILY"/>
    <property type="match status" value="1"/>
</dbReference>